<dbReference type="KEGG" id="fgg:FSB75_15305"/>
<evidence type="ECO:0000256" key="1">
    <source>
        <dbReference type="SAM" id="SignalP"/>
    </source>
</evidence>
<evidence type="ECO:0000313" key="3">
    <source>
        <dbReference type="Proteomes" id="UP000321204"/>
    </source>
</evidence>
<sequence length="209" mass="23021">MKGLCFFPLLLLLGCTATKLTSSWTAPTAGAKNYRQLLVVSTVQNEDSVLRIAMEDRMVAALKTIGYNAVAFHQAFRPGALRSMRYDSVQQRLSGKGIDGVITIGLLAKESGSTYVKDRVSARPEGAPMGSFWESPATTVKQEIGKPGYYVTTTEYYWESNFYDVNTIALLYNARTTAFDVTSAQSLAGKYGKLIVDDLQKNYVLTARK</sequence>
<dbReference type="PROSITE" id="PS51257">
    <property type="entry name" value="PROKAR_LIPOPROTEIN"/>
    <property type="match status" value="1"/>
</dbReference>
<name>A0A5B8UMH5_9BACT</name>
<gene>
    <name evidence="2" type="ORF">FSB75_15305</name>
</gene>
<evidence type="ECO:0000313" key="2">
    <source>
        <dbReference type="EMBL" id="QEC57205.1"/>
    </source>
</evidence>
<protein>
    <recommendedName>
        <fullName evidence="4">FlgO domain-containing protein</fullName>
    </recommendedName>
</protein>
<proteinExistence type="predicted"/>
<dbReference type="RefSeq" id="WP_146789279.1">
    <property type="nucleotide sequence ID" value="NZ_BAABIO010000003.1"/>
</dbReference>
<keyword evidence="1" id="KW-0732">Signal</keyword>
<dbReference type="Proteomes" id="UP000321204">
    <property type="component" value="Chromosome"/>
</dbReference>
<dbReference type="AlphaFoldDB" id="A0A5B8UMH5"/>
<dbReference type="EMBL" id="CP042433">
    <property type="protein sequence ID" value="QEC57205.1"/>
    <property type="molecule type" value="Genomic_DNA"/>
</dbReference>
<feature type="signal peptide" evidence="1">
    <location>
        <begin position="1"/>
        <end position="17"/>
    </location>
</feature>
<feature type="chain" id="PRO_5022872500" description="FlgO domain-containing protein" evidence="1">
    <location>
        <begin position="18"/>
        <end position="209"/>
    </location>
</feature>
<organism evidence="2 3">
    <name type="scientific">Flavisolibacter ginsenosidimutans</name>
    <dbReference type="NCBI Taxonomy" id="661481"/>
    <lineage>
        <taxon>Bacteria</taxon>
        <taxon>Pseudomonadati</taxon>
        <taxon>Bacteroidota</taxon>
        <taxon>Chitinophagia</taxon>
        <taxon>Chitinophagales</taxon>
        <taxon>Chitinophagaceae</taxon>
        <taxon>Flavisolibacter</taxon>
    </lineage>
</organism>
<reference evidence="2 3" key="1">
    <citation type="journal article" date="2015" name="Int. J. Syst. Evol. Microbiol.">
        <title>Flavisolibacter ginsenosidimutans sp. nov., with ginsenoside-converting activity isolated from soil used for cultivating ginseng.</title>
        <authorList>
            <person name="Zhao Y."/>
            <person name="Liu Q."/>
            <person name="Kang M.S."/>
            <person name="Jin F."/>
            <person name="Yu H."/>
            <person name="Im W.T."/>
        </authorList>
    </citation>
    <scope>NUCLEOTIDE SEQUENCE [LARGE SCALE GENOMIC DNA]</scope>
    <source>
        <strain evidence="2 3">Gsoil 636</strain>
    </source>
</reference>
<keyword evidence="3" id="KW-1185">Reference proteome</keyword>
<evidence type="ECO:0008006" key="4">
    <source>
        <dbReference type="Google" id="ProtNLM"/>
    </source>
</evidence>
<accession>A0A5B8UMH5</accession>
<dbReference type="OrthoDB" id="6077795at2"/>